<dbReference type="GO" id="GO:0003700">
    <property type="term" value="F:DNA-binding transcription factor activity"/>
    <property type="evidence" value="ECO:0007669"/>
    <property type="project" value="InterPro"/>
</dbReference>
<gene>
    <name evidence="2" type="ordered locus">Hqrw_5059</name>
</gene>
<dbReference type="KEGG" id="hwc:Hqrw_5059"/>
<dbReference type="RefSeq" id="WP_014554922.1">
    <property type="nucleotide sequence ID" value="NC_017457.1"/>
</dbReference>
<dbReference type="PANTHER" id="PTHR43252">
    <property type="entry name" value="TRANSCRIPTIONAL REGULATOR YQJI"/>
    <property type="match status" value="1"/>
</dbReference>
<evidence type="ECO:0000313" key="2">
    <source>
        <dbReference type="EMBL" id="CCC41932.1"/>
    </source>
</evidence>
<dbReference type="OrthoDB" id="56053at2157"/>
<dbReference type="CDD" id="cd00090">
    <property type="entry name" value="HTH_ARSR"/>
    <property type="match status" value="1"/>
</dbReference>
<geneLocation type="plasmid" evidence="2 3">
    <name>PL100</name>
</geneLocation>
<evidence type="ECO:0000313" key="3">
    <source>
        <dbReference type="Proteomes" id="UP000007954"/>
    </source>
</evidence>
<dbReference type="HOGENOM" id="CLU_2629567_0_0_2"/>
<dbReference type="PANTHER" id="PTHR43252:SF2">
    <property type="entry name" value="TRANSCRIPTION REGULATOR, PADR-LIKE FAMILY"/>
    <property type="match status" value="1"/>
</dbReference>
<dbReference type="SMART" id="SM00418">
    <property type="entry name" value="HTH_ARSR"/>
    <property type="match status" value="1"/>
</dbReference>
<dbReference type="SUPFAM" id="SSF46785">
    <property type="entry name" value="Winged helix' DNA-binding domain"/>
    <property type="match status" value="1"/>
</dbReference>
<accession>G0LNC6</accession>
<dbReference type="InterPro" id="IPR036388">
    <property type="entry name" value="WH-like_DNA-bd_sf"/>
</dbReference>
<name>G0LNC6_HALWC</name>
<keyword evidence="2" id="KW-0614">Plasmid</keyword>
<dbReference type="InterPro" id="IPR036390">
    <property type="entry name" value="WH_DNA-bd_sf"/>
</dbReference>
<dbReference type="GeneID" id="12445563"/>
<dbReference type="Pfam" id="PF03551">
    <property type="entry name" value="PadR"/>
    <property type="match status" value="1"/>
</dbReference>
<sequence length="79" mass="9003">MGLTLTDAKRQILEKLREEPRHGYALADELGKQGPTIYEHMQQLEDAGYIKGKQEGRRKVYSLTERGELTIEAQEAGEE</sequence>
<proteinExistence type="predicted"/>
<protein>
    <submittedName>
        <fullName evidence="2">ArsR family transcription regulator</fullName>
    </submittedName>
</protein>
<evidence type="ECO:0000259" key="1">
    <source>
        <dbReference type="SMART" id="SM00418"/>
    </source>
</evidence>
<dbReference type="EMBL" id="FR746100">
    <property type="protein sequence ID" value="CCC41932.1"/>
    <property type="molecule type" value="Genomic_DNA"/>
</dbReference>
<dbReference type="InterPro" id="IPR001845">
    <property type="entry name" value="HTH_ArsR_DNA-bd_dom"/>
</dbReference>
<dbReference type="InterPro" id="IPR005149">
    <property type="entry name" value="Tscrpt_reg_PadR_N"/>
</dbReference>
<dbReference type="AlphaFoldDB" id="G0LNC6"/>
<organism evidence="2 3">
    <name type="scientific">Haloquadratum walsbyi (strain DSM 16854 / JCM 12705 / C23)</name>
    <dbReference type="NCBI Taxonomy" id="768065"/>
    <lineage>
        <taxon>Archaea</taxon>
        <taxon>Methanobacteriati</taxon>
        <taxon>Methanobacteriota</taxon>
        <taxon>Stenosarchaea group</taxon>
        <taxon>Halobacteria</taxon>
        <taxon>Halobacteriales</taxon>
        <taxon>Haloferacaceae</taxon>
        <taxon>Haloquadratum</taxon>
    </lineage>
</organism>
<dbReference type="InterPro" id="IPR011991">
    <property type="entry name" value="ArsR-like_HTH"/>
</dbReference>
<feature type="domain" description="HTH arsR-type" evidence="1">
    <location>
        <begin position="3"/>
        <end position="75"/>
    </location>
</feature>
<dbReference type="Gene3D" id="1.10.10.10">
    <property type="entry name" value="Winged helix-like DNA-binding domain superfamily/Winged helix DNA-binding domain"/>
    <property type="match status" value="1"/>
</dbReference>
<reference evidence="2 3" key="1">
    <citation type="journal article" date="2011" name="PLoS ONE">
        <title>Haloquadratum walsbyi: limited diversity in a global pond.</title>
        <authorList>
            <person name="Dyall-Smith M."/>
            <person name="Pfeiffer F."/>
            <person name="Klee K."/>
            <person name="Palm P."/>
            <person name="Gross K."/>
            <person name="Schuster S.C."/>
            <person name="Rampp M."/>
            <person name="Oesterhelt D."/>
        </authorList>
    </citation>
    <scope>NUCLEOTIDE SEQUENCE [LARGE SCALE GENOMIC DNA]</scope>
    <source>
        <strain evidence="3">DSM 16854 / JCM 12705 / C23</strain>
        <plasmid evidence="3">Plasmid PL100</plasmid>
    </source>
</reference>
<dbReference type="Proteomes" id="UP000007954">
    <property type="component" value="Plasmid PL100"/>
</dbReference>